<sequence length="57" mass="6476">MVDHWERESLCKISATSSDRKREIHGNLDNGSVDDSVVWEKGGGILSPRKVDRKFHP</sequence>
<gene>
    <name evidence="1" type="ORF">K0M31_002178</name>
</gene>
<comment type="caution">
    <text evidence="1">The sequence shown here is derived from an EMBL/GenBank/DDBJ whole genome shotgun (WGS) entry which is preliminary data.</text>
</comment>
<organism evidence="1 2">
    <name type="scientific">Melipona bicolor</name>
    <dbReference type="NCBI Taxonomy" id="60889"/>
    <lineage>
        <taxon>Eukaryota</taxon>
        <taxon>Metazoa</taxon>
        <taxon>Ecdysozoa</taxon>
        <taxon>Arthropoda</taxon>
        <taxon>Hexapoda</taxon>
        <taxon>Insecta</taxon>
        <taxon>Pterygota</taxon>
        <taxon>Neoptera</taxon>
        <taxon>Endopterygota</taxon>
        <taxon>Hymenoptera</taxon>
        <taxon>Apocrita</taxon>
        <taxon>Aculeata</taxon>
        <taxon>Apoidea</taxon>
        <taxon>Anthophila</taxon>
        <taxon>Apidae</taxon>
        <taxon>Melipona</taxon>
    </lineage>
</organism>
<dbReference type="AlphaFoldDB" id="A0AA40GGZ3"/>
<proteinExistence type="predicted"/>
<name>A0AA40GGZ3_9HYME</name>
<reference evidence="1" key="1">
    <citation type="submission" date="2021-10" db="EMBL/GenBank/DDBJ databases">
        <title>Melipona bicolor Genome sequencing and assembly.</title>
        <authorList>
            <person name="Araujo N.S."/>
            <person name="Arias M.C."/>
        </authorList>
    </citation>
    <scope>NUCLEOTIDE SEQUENCE</scope>
    <source>
        <strain evidence="1">USP_2M_L1-L4_2017</strain>
        <tissue evidence="1">Whole body</tissue>
    </source>
</reference>
<evidence type="ECO:0000313" key="1">
    <source>
        <dbReference type="EMBL" id="KAK1137681.1"/>
    </source>
</evidence>
<accession>A0AA40GGZ3</accession>
<dbReference type="Proteomes" id="UP001177670">
    <property type="component" value="Unassembled WGS sequence"/>
</dbReference>
<evidence type="ECO:0000313" key="2">
    <source>
        <dbReference type="Proteomes" id="UP001177670"/>
    </source>
</evidence>
<protein>
    <submittedName>
        <fullName evidence="1">Uncharacterized protein</fullName>
    </submittedName>
</protein>
<dbReference type="EMBL" id="JAHYIQ010000001">
    <property type="protein sequence ID" value="KAK1137681.1"/>
    <property type="molecule type" value="Genomic_DNA"/>
</dbReference>
<keyword evidence="2" id="KW-1185">Reference proteome</keyword>